<feature type="modified residue" description="4-aspartylphosphate" evidence="1">
    <location>
        <position position="54"/>
    </location>
</feature>
<protein>
    <submittedName>
        <fullName evidence="3">Response regulator receiver domain-containing protein</fullName>
    </submittedName>
</protein>
<reference evidence="3 4" key="1">
    <citation type="submission" date="2016-10" db="EMBL/GenBank/DDBJ databases">
        <authorList>
            <person name="de Groot N.N."/>
        </authorList>
    </citation>
    <scope>NUCLEOTIDE SEQUENCE [LARGE SCALE GENOMIC DNA]</scope>
    <source>
        <strain evidence="3 4">DSM 21741</strain>
    </source>
</reference>
<keyword evidence="4" id="KW-1185">Reference proteome</keyword>
<evidence type="ECO:0000313" key="3">
    <source>
        <dbReference type="EMBL" id="SDR72037.1"/>
    </source>
</evidence>
<dbReference type="Pfam" id="PF00072">
    <property type="entry name" value="Response_reg"/>
    <property type="match status" value="1"/>
</dbReference>
<proteinExistence type="predicted"/>
<dbReference type="OrthoDB" id="9808843at2"/>
<dbReference type="Proteomes" id="UP000199092">
    <property type="component" value="Chromosome I"/>
</dbReference>
<dbReference type="EMBL" id="LT629749">
    <property type="protein sequence ID" value="SDR72037.1"/>
    <property type="molecule type" value="Genomic_DNA"/>
</dbReference>
<dbReference type="SUPFAM" id="SSF52172">
    <property type="entry name" value="CheY-like"/>
    <property type="match status" value="1"/>
</dbReference>
<dbReference type="Gene3D" id="3.40.50.2300">
    <property type="match status" value="1"/>
</dbReference>
<feature type="domain" description="Response regulatory" evidence="2">
    <location>
        <begin position="3"/>
        <end position="120"/>
    </location>
</feature>
<evidence type="ECO:0000256" key="1">
    <source>
        <dbReference type="PROSITE-ProRule" id="PRU00169"/>
    </source>
</evidence>
<dbReference type="RefSeq" id="WP_091408897.1">
    <property type="nucleotide sequence ID" value="NZ_LT629749.1"/>
</dbReference>
<dbReference type="AlphaFoldDB" id="A0A1H1LC79"/>
<dbReference type="PROSITE" id="PS50110">
    <property type="entry name" value="RESPONSE_REGULATORY"/>
    <property type="match status" value="1"/>
</dbReference>
<evidence type="ECO:0000259" key="2">
    <source>
        <dbReference type="PROSITE" id="PS50110"/>
    </source>
</evidence>
<organism evidence="3 4">
    <name type="scientific">Friedmanniella luteola</name>
    <dbReference type="NCBI Taxonomy" id="546871"/>
    <lineage>
        <taxon>Bacteria</taxon>
        <taxon>Bacillati</taxon>
        <taxon>Actinomycetota</taxon>
        <taxon>Actinomycetes</taxon>
        <taxon>Propionibacteriales</taxon>
        <taxon>Nocardioidaceae</taxon>
        <taxon>Friedmanniella</taxon>
    </lineage>
</organism>
<accession>A0A1H1LC79</accession>
<dbReference type="InterPro" id="IPR011006">
    <property type="entry name" value="CheY-like_superfamily"/>
</dbReference>
<dbReference type="GO" id="GO:0000160">
    <property type="term" value="P:phosphorelay signal transduction system"/>
    <property type="evidence" value="ECO:0007669"/>
    <property type="project" value="InterPro"/>
</dbReference>
<dbReference type="SMART" id="SM00448">
    <property type="entry name" value="REC"/>
    <property type="match status" value="1"/>
</dbReference>
<gene>
    <name evidence="3" type="ORF">SAMN04488543_0198</name>
</gene>
<dbReference type="STRING" id="546871.SAMN04488543_0198"/>
<dbReference type="PANTHER" id="PTHR45566">
    <property type="entry name" value="HTH-TYPE TRANSCRIPTIONAL REGULATOR YHJB-RELATED"/>
    <property type="match status" value="1"/>
</dbReference>
<sequence length="140" mass="14488">MIRVLVADDHPFVRAGVAELLKSAEGVELVGQCADGAEVVQVADALEPDVIVMDVDTPVQSGFEATRQLMSRHPDLRVIILSVSVVTGGGPAMAARAGAVGYILKGQPAHLLEAVRAVAAGGTAWPPTFTPPTNEAEPGR</sequence>
<dbReference type="InterPro" id="IPR058245">
    <property type="entry name" value="NreC/VraR/RcsB-like_REC"/>
</dbReference>
<dbReference type="InterPro" id="IPR051015">
    <property type="entry name" value="EvgA-like"/>
</dbReference>
<name>A0A1H1LC79_9ACTN</name>
<dbReference type="PANTHER" id="PTHR45566:SF2">
    <property type="entry name" value="NARL SUBFAMILY"/>
    <property type="match status" value="1"/>
</dbReference>
<keyword evidence="1" id="KW-0597">Phosphoprotein</keyword>
<evidence type="ECO:0000313" key="4">
    <source>
        <dbReference type="Proteomes" id="UP000199092"/>
    </source>
</evidence>
<dbReference type="InterPro" id="IPR001789">
    <property type="entry name" value="Sig_transdc_resp-reg_receiver"/>
</dbReference>
<dbReference type="CDD" id="cd17535">
    <property type="entry name" value="REC_NarL-like"/>
    <property type="match status" value="1"/>
</dbReference>